<dbReference type="AlphaFoldDB" id="A0A0F9EY77"/>
<proteinExistence type="predicted"/>
<dbReference type="GO" id="GO:0006302">
    <property type="term" value="P:double-strand break repair"/>
    <property type="evidence" value="ECO:0007669"/>
    <property type="project" value="InterPro"/>
</dbReference>
<evidence type="ECO:0000313" key="3">
    <source>
        <dbReference type="EMBL" id="KKL49955.1"/>
    </source>
</evidence>
<dbReference type="GO" id="GO:0000731">
    <property type="term" value="P:DNA synthesis involved in DNA repair"/>
    <property type="evidence" value="ECO:0007669"/>
    <property type="project" value="TreeGrafter"/>
</dbReference>
<dbReference type="PANTHER" id="PTHR32182">
    <property type="entry name" value="DNA REPLICATION AND REPAIR PROTEIN RECF"/>
    <property type="match status" value="1"/>
</dbReference>
<dbReference type="GO" id="GO:0016887">
    <property type="term" value="F:ATP hydrolysis activity"/>
    <property type="evidence" value="ECO:0007669"/>
    <property type="project" value="InterPro"/>
</dbReference>
<evidence type="ECO:0000259" key="2">
    <source>
        <dbReference type="Pfam" id="PF13476"/>
    </source>
</evidence>
<accession>A0A0F9EY77</accession>
<name>A0A0F9EY77_9ZZZZ</name>
<gene>
    <name evidence="3" type="ORF">LCGC14_2310330</name>
</gene>
<protein>
    <recommendedName>
        <fullName evidence="2">Rad50/SbcC-type AAA domain-containing protein</fullName>
    </recommendedName>
</protein>
<dbReference type="Gene3D" id="3.40.50.300">
    <property type="entry name" value="P-loop containing nucleotide triphosphate hydrolases"/>
    <property type="match status" value="1"/>
</dbReference>
<keyword evidence="1" id="KW-0175">Coiled coil</keyword>
<dbReference type="PANTHER" id="PTHR32182:SF0">
    <property type="entry name" value="DNA REPLICATION AND REPAIR PROTEIN RECF"/>
    <property type="match status" value="1"/>
</dbReference>
<dbReference type="InterPro" id="IPR038729">
    <property type="entry name" value="Rad50/SbcC_AAA"/>
</dbReference>
<feature type="domain" description="Rad50/SbcC-type AAA" evidence="2">
    <location>
        <begin position="5"/>
        <end position="307"/>
    </location>
</feature>
<dbReference type="InterPro" id="IPR027417">
    <property type="entry name" value="P-loop_NTPase"/>
</dbReference>
<sequence>MKIKKLKLKNFHEFTDFECEFNDQITRLVGINGSGKTTIGLTAIWACLKGISERSKDGQLIGERFRFIGKGRPTSDIELTLIDETMGVEIVVKNHISKATNHMSFKAPDDYPVNQKWLNGLLNVAFISARHFASIDSKQQATLLGIDTSKYDADISNLKAEYTLLNRDYTNFGELVEPEKVEEVKVDKLALELQTLQDIDQKHYDKTEEDWLDSTETTTNLKNDIVQLKADLQEKERLLKTAEIDAEKQFKVLERLENPVDKIAKIQGELKTAGETNKKYNTWKTWDDDSKDKAKAKKLVDANQAKQKVKTKERLDYIKKFNFGFDNMSVGENGELLLNDRPIKEPYYSKGELEIVVAKLFMSKDPELRYRFIDDLQDLDDKNQTKIIDSLLKEGFQILTAEVGDKKVKDNTLLIKECGVVESYDQKKNLI</sequence>
<evidence type="ECO:0000256" key="1">
    <source>
        <dbReference type="SAM" id="Coils"/>
    </source>
</evidence>
<comment type="caution">
    <text evidence="3">The sequence shown here is derived from an EMBL/GenBank/DDBJ whole genome shotgun (WGS) entry which is preliminary data.</text>
</comment>
<dbReference type="SUPFAM" id="SSF52540">
    <property type="entry name" value="P-loop containing nucleoside triphosphate hydrolases"/>
    <property type="match status" value="1"/>
</dbReference>
<organism evidence="3">
    <name type="scientific">marine sediment metagenome</name>
    <dbReference type="NCBI Taxonomy" id="412755"/>
    <lineage>
        <taxon>unclassified sequences</taxon>
        <taxon>metagenomes</taxon>
        <taxon>ecological metagenomes</taxon>
    </lineage>
</organism>
<dbReference type="EMBL" id="LAZR01032773">
    <property type="protein sequence ID" value="KKL49955.1"/>
    <property type="molecule type" value="Genomic_DNA"/>
</dbReference>
<dbReference type="Pfam" id="PF13476">
    <property type="entry name" value="AAA_23"/>
    <property type="match status" value="1"/>
</dbReference>
<feature type="coiled-coil region" evidence="1">
    <location>
        <begin position="218"/>
        <end position="245"/>
    </location>
</feature>
<reference evidence="3" key="1">
    <citation type="journal article" date="2015" name="Nature">
        <title>Complex archaea that bridge the gap between prokaryotes and eukaryotes.</title>
        <authorList>
            <person name="Spang A."/>
            <person name="Saw J.H."/>
            <person name="Jorgensen S.L."/>
            <person name="Zaremba-Niedzwiedzka K."/>
            <person name="Martijn J."/>
            <person name="Lind A.E."/>
            <person name="van Eijk R."/>
            <person name="Schleper C."/>
            <person name="Guy L."/>
            <person name="Ettema T.J."/>
        </authorList>
    </citation>
    <scope>NUCLEOTIDE SEQUENCE</scope>
</reference>